<dbReference type="InterPro" id="IPR050834">
    <property type="entry name" value="Glycosyltransf_2"/>
</dbReference>
<name>A0ABP8MHY3_9BACT</name>
<accession>A0ABP8MHY3</accession>
<gene>
    <name evidence="2" type="ORF">GCM10023189_11590</name>
</gene>
<proteinExistence type="predicted"/>
<dbReference type="EMBL" id="BAABHD010000012">
    <property type="protein sequence ID" value="GAA4450648.1"/>
    <property type="molecule type" value="Genomic_DNA"/>
</dbReference>
<dbReference type="Gene3D" id="3.90.550.10">
    <property type="entry name" value="Spore Coat Polysaccharide Biosynthesis Protein SpsA, Chain A"/>
    <property type="match status" value="1"/>
</dbReference>
<keyword evidence="3" id="KW-1185">Reference proteome</keyword>
<comment type="caution">
    <text evidence="2">The sequence shown here is derived from an EMBL/GenBank/DDBJ whole genome shotgun (WGS) entry which is preliminary data.</text>
</comment>
<organism evidence="2 3">
    <name type="scientific">Nibrella saemangeumensis</name>
    <dbReference type="NCBI Taxonomy" id="1084526"/>
    <lineage>
        <taxon>Bacteria</taxon>
        <taxon>Pseudomonadati</taxon>
        <taxon>Bacteroidota</taxon>
        <taxon>Cytophagia</taxon>
        <taxon>Cytophagales</taxon>
        <taxon>Spirosomataceae</taxon>
        <taxon>Nibrella</taxon>
    </lineage>
</organism>
<evidence type="ECO:0000313" key="2">
    <source>
        <dbReference type="EMBL" id="GAA4450648.1"/>
    </source>
</evidence>
<dbReference type="PANTHER" id="PTHR43685">
    <property type="entry name" value="GLYCOSYLTRANSFERASE"/>
    <property type="match status" value="1"/>
</dbReference>
<dbReference type="CDD" id="cd00761">
    <property type="entry name" value="Glyco_tranf_GTA_type"/>
    <property type="match status" value="1"/>
</dbReference>
<protein>
    <submittedName>
        <fullName evidence="2">Glycosyltransferase family 2 protein</fullName>
    </submittedName>
</protein>
<dbReference type="Proteomes" id="UP001501175">
    <property type="component" value="Unassembled WGS sequence"/>
</dbReference>
<dbReference type="InterPro" id="IPR001173">
    <property type="entry name" value="Glyco_trans_2-like"/>
</dbReference>
<evidence type="ECO:0000313" key="3">
    <source>
        <dbReference type="Proteomes" id="UP001501175"/>
    </source>
</evidence>
<dbReference type="InterPro" id="IPR029044">
    <property type="entry name" value="Nucleotide-diphossugar_trans"/>
</dbReference>
<dbReference type="RefSeq" id="WP_345241503.1">
    <property type="nucleotide sequence ID" value="NZ_BAABHD010000012.1"/>
</dbReference>
<dbReference type="Pfam" id="PF00535">
    <property type="entry name" value="Glycos_transf_2"/>
    <property type="match status" value="1"/>
</dbReference>
<feature type="domain" description="Glycosyltransferase 2-like" evidence="1">
    <location>
        <begin position="5"/>
        <end position="147"/>
    </location>
</feature>
<evidence type="ECO:0000259" key="1">
    <source>
        <dbReference type="Pfam" id="PF00535"/>
    </source>
</evidence>
<dbReference type="PANTHER" id="PTHR43685:SF2">
    <property type="entry name" value="GLYCOSYLTRANSFERASE 2-LIKE DOMAIN-CONTAINING PROTEIN"/>
    <property type="match status" value="1"/>
</dbReference>
<reference evidence="3" key="1">
    <citation type="journal article" date="2019" name="Int. J. Syst. Evol. Microbiol.">
        <title>The Global Catalogue of Microorganisms (GCM) 10K type strain sequencing project: providing services to taxonomists for standard genome sequencing and annotation.</title>
        <authorList>
            <consortium name="The Broad Institute Genomics Platform"/>
            <consortium name="The Broad Institute Genome Sequencing Center for Infectious Disease"/>
            <person name="Wu L."/>
            <person name="Ma J."/>
        </authorList>
    </citation>
    <scope>NUCLEOTIDE SEQUENCE [LARGE SCALE GENOMIC DNA]</scope>
    <source>
        <strain evidence="3">JCM 17927</strain>
    </source>
</reference>
<sequence>MISYSLIICTYNRASFLKETIESILSHFRSKTNFELLIINNNSTDNTADVVKPFLSVPVVRYVVETNQGLSHARNRGIKEARNEILVFLDDDIDIEPNYLDVSDQLFRDPANQIVGGKVLPYNSGIPEWLPEQYYYIISIFDRGDSPLHTDKLMGANYAMRKEAALKIGWYNTELGRKGSNLMGGEEVDYLDRARAIGYSVLYHPGLVVYHKIGNKLNKDYVFDYAFNLGKSERIIDGQRSTVKVLLKYVKYILMILLYYVYGSYAPNPKQQTYFTINYLYGLGYLGQNKSKQ</sequence>
<dbReference type="SUPFAM" id="SSF53448">
    <property type="entry name" value="Nucleotide-diphospho-sugar transferases"/>
    <property type="match status" value="1"/>
</dbReference>